<dbReference type="EMBL" id="JAGGMR010000001">
    <property type="protein sequence ID" value="MBP2192557.1"/>
    <property type="molecule type" value="Genomic_DNA"/>
</dbReference>
<evidence type="ECO:0000259" key="1">
    <source>
        <dbReference type="Pfam" id="PF14300"/>
    </source>
</evidence>
<evidence type="ECO:0000313" key="2">
    <source>
        <dbReference type="EMBL" id="MBP2192557.1"/>
    </source>
</evidence>
<feature type="domain" description="DNA mimic protein DMP19 C-terminal" evidence="1">
    <location>
        <begin position="37"/>
        <end position="120"/>
    </location>
</feature>
<dbReference type="Pfam" id="PF14300">
    <property type="entry name" value="DMP19"/>
    <property type="match status" value="1"/>
</dbReference>
<proteinExistence type="predicted"/>
<organism evidence="2 3">
    <name type="scientific">Nocardia goodfellowii</name>
    <dbReference type="NCBI Taxonomy" id="882446"/>
    <lineage>
        <taxon>Bacteria</taxon>
        <taxon>Bacillati</taxon>
        <taxon>Actinomycetota</taxon>
        <taxon>Actinomycetes</taxon>
        <taxon>Mycobacteriales</taxon>
        <taxon>Nocardiaceae</taxon>
        <taxon>Nocardia</taxon>
    </lineage>
</organism>
<gene>
    <name evidence="2" type="ORF">BJ987_005458</name>
</gene>
<dbReference type="RefSeq" id="WP_209895495.1">
    <property type="nucleotide sequence ID" value="NZ_JAGGMR010000001.1"/>
</dbReference>
<keyword evidence="3" id="KW-1185">Reference proteome</keyword>
<dbReference type="InterPro" id="IPR025402">
    <property type="entry name" value="DMP19_C"/>
</dbReference>
<sequence>MDVYNERLQRLGARAAQRIENAEQLDDSTRDLAYTTVLAADFDYQVKNGGFGQLIYNLGRDRLEQCDGVLEWVGAPVALSYFRRAVTRCAEDLADFDQFMADFTTPTSVGQDLLLLSVEYLGGRPSFDDEIADFLDTADAGLRH</sequence>
<evidence type="ECO:0000313" key="3">
    <source>
        <dbReference type="Proteomes" id="UP001519325"/>
    </source>
</evidence>
<protein>
    <recommendedName>
        <fullName evidence="1">DNA mimic protein DMP19 C-terminal domain-containing protein</fullName>
    </recommendedName>
</protein>
<accession>A0ABS4QLI0</accession>
<reference evidence="2 3" key="1">
    <citation type="submission" date="2021-03" db="EMBL/GenBank/DDBJ databases">
        <title>Sequencing the genomes of 1000 actinobacteria strains.</title>
        <authorList>
            <person name="Klenk H.-P."/>
        </authorList>
    </citation>
    <scope>NUCLEOTIDE SEQUENCE [LARGE SCALE GENOMIC DNA]</scope>
    <source>
        <strain evidence="2 3">DSM 45516</strain>
    </source>
</reference>
<comment type="caution">
    <text evidence="2">The sequence shown here is derived from an EMBL/GenBank/DDBJ whole genome shotgun (WGS) entry which is preliminary data.</text>
</comment>
<dbReference type="Proteomes" id="UP001519325">
    <property type="component" value="Unassembled WGS sequence"/>
</dbReference>
<name>A0ABS4QLI0_9NOCA</name>